<dbReference type="RefSeq" id="WP_091163169.1">
    <property type="nucleotide sequence ID" value="NZ_FNCG01000002.1"/>
</dbReference>
<keyword evidence="2" id="KW-1185">Reference proteome</keyword>
<organism evidence="1 2">
    <name type="scientific">Mucilaginibacter gossypii</name>
    <dbReference type="NCBI Taxonomy" id="551996"/>
    <lineage>
        <taxon>Bacteria</taxon>
        <taxon>Pseudomonadati</taxon>
        <taxon>Bacteroidota</taxon>
        <taxon>Sphingobacteriia</taxon>
        <taxon>Sphingobacteriales</taxon>
        <taxon>Sphingobacteriaceae</taxon>
        <taxon>Mucilaginibacter</taxon>
    </lineage>
</organism>
<evidence type="ECO:0000313" key="1">
    <source>
        <dbReference type="EMBL" id="SDG10940.1"/>
    </source>
</evidence>
<evidence type="ECO:0000313" key="2">
    <source>
        <dbReference type="Proteomes" id="UP000199705"/>
    </source>
</evidence>
<protein>
    <recommendedName>
        <fullName evidence="3">Conjugal transfer protein TraI</fullName>
    </recommendedName>
</protein>
<reference evidence="2" key="1">
    <citation type="submission" date="2016-10" db="EMBL/GenBank/DDBJ databases">
        <authorList>
            <person name="Varghese N."/>
            <person name="Submissions S."/>
        </authorList>
    </citation>
    <scope>NUCLEOTIDE SEQUENCE [LARGE SCALE GENOMIC DNA]</scope>
    <source>
        <strain evidence="2">Gh-67</strain>
    </source>
</reference>
<dbReference type="STRING" id="551996.SAMN05192573_102263"/>
<dbReference type="Proteomes" id="UP000199705">
    <property type="component" value="Unassembled WGS sequence"/>
</dbReference>
<accession>A0A1G7RLI5</accession>
<sequence length="227" mass="26313">MKNLPIKMVSLVVFIALILPVQKAKAQFVIGEVIKLTVTKIIKAIDLKVQRMQNKTIWLQNAQKVIENQMSKTRLTEISGWTEQQKQLYSNYYTELGNIKATISKYQRIKDITMKQAALVSEYKQAWSLFRQDNHFNPQELSYMQQVYTGILDASVKNLDEIMLVVSPAKTQMTDEQRLELINKASDHLDENYNDLHQFNNQGIRLSLQRSKDLSDTQSIKKLYGIN</sequence>
<dbReference type="AlphaFoldDB" id="A0A1G7RLI5"/>
<proteinExistence type="predicted"/>
<evidence type="ECO:0008006" key="3">
    <source>
        <dbReference type="Google" id="ProtNLM"/>
    </source>
</evidence>
<name>A0A1G7RLI5_9SPHI</name>
<gene>
    <name evidence="1" type="ORF">SAMN05192573_102263</name>
</gene>
<dbReference type="EMBL" id="FNCG01000002">
    <property type="protein sequence ID" value="SDG10940.1"/>
    <property type="molecule type" value="Genomic_DNA"/>
</dbReference>